<comment type="caution">
    <text evidence="1">The sequence shown here is derived from an EMBL/GenBank/DDBJ whole genome shotgun (WGS) entry which is preliminary data.</text>
</comment>
<organism evidence="1 2">
    <name type="scientific">Dreissena polymorpha</name>
    <name type="common">Zebra mussel</name>
    <name type="synonym">Mytilus polymorpha</name>
    <dbReference type="NCBI Taxonomy" id="45954"/>
    <lineage>
        <taxon>Eukaryota</taxon>
        <taxon>Metazoa</taxon>
        <taxon>Spiralia</taxon>
        <taxon>Lophotrochozoa</taxon>
        <taxon>Mollusca</taxon>
        <taxon>Bivalvia</taxon>
        <taxon>Autobranchia</taxon>
        <taxon>Heteroconchia</taxon>
        <taxon>Euheterodonta</taxon>
        <taxon>Imparidentia</taxon>
        <taxon>Neoheterodontei</taxon>
        <taxon>Myida</taxon>
        <taxon>Dreissenoidea</taxon>
        <taxon>Dreissenidae</taxon>
        <taxon>Dreissena</taxon>
    </lineage>
</organism>
<keyword evidence="2" id="KW-1185">Reference proteome</keyword>
<dbReference type="AlphaFoldDB" id="A0A9D4L366"/>
<proteinExistence type="predicted"/>
<gene>
    <name evidence="1" type="ORF">DPMN_093007</name>
</gene>
<evidence type="ECO:0000313" key="2">
    <source>
        <dbReference type="Proteomes" id="UP000828390"/>
    </source>
</evidence>
<reference evidence="1" key="1">
    <citation type="journal article" date="2019" name="bioRxiv">
        <title>The Genome of the Zebra Mussel, Dreissena polymorpha: A Resource for Invasive Species Research.</title>
        <authorList>
            <person name="McCartney M.A."/>
            <person name="Auch B."/>
            <person name="Kono T."/>
            <person name="Mallez S."/>
            <person name="Zhang Y."/>
            <person name="Obille A."/>
            <person name="Becker A."/>
            <person name="Abrahante J.E."/>
            <person name="Garbe J."/>
            <person name="Badalamenti J.P."/>
            <person name="Herman A."/>
            <person name="Mangelson H."/>
            <person name="Liachko I."/>
            <person name="Sullivan S."/>
            <person name="Sone E.D."/>
            <person name="Koren S."/>
            <person name="Silverstein K.A.T."/>
            <person name="Beckman K.B."/>
            <person name="Gohl D.M."/>
        </authorList>
    </citation>
    <scope>NUCLEOTIDE SEQUENCE</scope>
    <source>
        <strain evidence="1">Duluth1</strain>
        <tissue evidence="1">Whole animal</tissue>
    </source>
</reference>
<protein>
    <submittedName>
        <fullName evidence="1">Uncharacterized protein</fullName>
    </submittedName>
</protein>
<name>A0A9D4L366_DREPO</name>
<dbReference type="EMBL" id="JAIWYP010000003">
    <property type="protein sequence ID" value="KAH3850585.1"/>
    <property type="molecule type" value="Genomic_DNA"/>
</dbReference>
<evidence type="ECO:0000313" key="1">
    <source>
        <dbReference type="EMBL" id="KAH3850585.1"/>
    </source>
</evidence>
<dbReference type="Proteomes" id="UP000828390">
    <property type="component" value="Unassembled WGS sequence"/>
</dbReference>
<sequence>MNPCSADEARASTPQLNVVSPAPGPSNTACLNPTENDTDIIDNGLCCVCGCLQSIEMKRNKNIIFVKWEQCDGMRGGWPCLHWVHLSYCCPTVYVENGDKFYCPHCVDLKNRPNYLVNVIVTVYKIAFFKSLNISLNNVLYKCSMFSYV</sequence>
<accession>A0A9D4L366</accession>
<reference evidence="1" key="2">
    <citation type="submission" date="2020-11" db="EMBL/GenBank/DDBJ databases">
        <authorList>
            <person name="McCartney M.A."/>
            <person name="Auch B."/>
            <person name="Kono T."/>
            <person name="Mallez S."/>
            <person name="Becker A."/>
            <person name="Gohl D.M."/>
            <person name="Silverstein K.A.T."/>
            <person name="Koren S."/>
            <person name="Bechman K.B."/>
            <person name="Herman A."/>
            <person name="Abrahante J.E."/>
            <person name="Garbe J."/>
        </authorList>
    </citation>
    <scope>NUCLEOTIDE SEQUENCE</scope>
    <source>
        <strain evidence="1">Duluth1</strain>
        <tissue evidence="1">Whole animal</tissue>
    </source>
</reference>